<dbReference type="Proteomes" id="UP000185904">
    <property type="component" value="Unassembled WGS sequence"/>
</dbReference>
<organism evidence="4 5">
    <name type="scientific">Fonsecaea nubica</name>
    <dbReference type="NCBI Taxonomy" id="856822"/>
    <lineage>
        <taxon>Eukaryota</taxon>
        <taxon>Fungi</taxon>
        <taxon>Dikarya</taxon>
        <taxon>Ascomycota</taxon>
        <taxon>Pezizomycotina</taxon>
        <taxon>Eurotiomycetes</taxon>
        <taxon>Chaetothyriomycetidae</taxon>
        <taxon>Chaetothyriales</taxon>
        <taxon>Herpotrichiellaceae</taxon>
        <taxon>Fonsecaea</taxon>
    </lineage>
</organism>
<dbReference type="GeneID" id="34592665"/>
<dbReference type="GO" id="GO:0016787">
    <property type="term" value="F:hydrolase activity"/>
    <property type="evidence" value="ECO:0007669"/>
    <property type="project" value="UniProtKB-KW"/>
</dbReference>
<dbReference type="CDD" id="cd00431">
    <property type="entry name" value="cysteine_hydrolases"/>
    <property type="match status" value="1"/>
</dbReference>
<dbReference type="SUPFAM" id="SSF52499">
    <property type="entry name" value="Isochorismatase-like hydrolases"/>
    <property type="match status" value="1"/>
</dbReference>
<sequence length="214" mass="23837">MASQTAVVLIDPYNDFLHPEGKLNPRLAESIAATGTIEHLKEVVATARKNKIPIYYCLHCQTDKYSFQGWQMMNWSLTGLKENLVFEKGSWGAEVYEGLGPNPENGDVVVSQHLNSSSFQNTDLDYQLRQRGIRNLVLAGLVTNTCVEATARYGYELLNLPTLASLRNLAAKRRNSSDGTAGFSTEQKDVATKLIWPLFANRILTVGEWAKSLE</sequence>
<dbReference type="AlphaFoldDB" id="A0A178CJJ4"/>
<gene>
    <name evidence="4" type="ORF">AYO20_09266</name>
</gene>
<dbReference type="PANTHER" id="PTHR43540:SF16">
    <property type="entry name" value="ISOCHORISMATASE-LIKE DOMAIN-CONTAINING PROTEIN"/>
    <property type="match status" value="1"/>
</dbReference>
<dbReference type="Gene3D" id="3.40.50.850">
    <property type="entry name" value="Isochorismatase-like"/>
    <property type="match status" value="1"/>
</dbReference>
<evidence type="ECO:0000256" key="1">
    <source>
        <dbReference type="ARBA" id="ARBA00006336"/>
    </source>
</evidence>
<evidence type="ECO:0000256" key="2">
    <source>
        <dbReference type="ARBA" id="ARBA00022801"/>
    </source>
</evidence>
<accession>A0A178CJJ4</accession>
<dbReference type="RefSeq" id="XP_022496526.1">
    <property type="nucleotide sequence ID" value="XM_022647537.1"/>
</dbReference>
<keyword evidence="2" id="KW-0378">Hydrolase</keyword>
<keyword evidence="5" id="KW-1185">Reference proteome</keyword>
<reference evidence="4 5" key="1">
    <citation type="submission" date="2016-03" db="EMBL/GenBank/DDBJ databases">
        <title>The draft genome sequence of Fonsecaea nubica causative agent of cutaneous subcutaneous infection in human host.</title>
        <authorList>
            <person name="Costa F."/>
            <person name="Sybren D.H."/>
            <person name="Raittz R.T."/>
            <person name="Weiss V.A."/>
            <person name="Leao A.C."/>
            <person name="Gomes R."/>
            <person name="De Souza E.M."/>
            <person name="Pedrosa F.O."/>
            <person name="Steffens M.B."/>
            <person name="Bombassaro A."/>
            <person name="Tadra-Sfeir M.Z."/>
            <person name="Moreno L.F."/>
            <person name="Najafzadeh M.J."/>
            <person name="Felipe M.S."/>
            <person name="Teixeira M."/>
            <person name="Sun J."/>
            <person name="Xi L."/>
            <person name="Castro M.A."/>
            <person name="Vicente V.A."/>
        </authorList>
    </citation>
    <scope>NUCLEOTIDE SEQUENCE [LARGE SCALE GENOMIC DNA]</scope>
    <source>
        <strain evidence="4 5">CBS 269.64</strain>
    </source>
</reference>
<dbReference type="PANTHER" id="PTHR43540">
    <property type="entry name" value="PEROXYUREIDOACRYLATE/UREIDOACRYLATE AMIDOHYDROLASE-RELATED"/>
    <property type="match status" value="1"/>
</dbReference>
<dbReference type="InterPro" id="IPR050272">
    <property type="entry name" value="Isochorismatase-like_hydrls"/>
</dbReference>
<dbReference type="InterPro" id="IPR036380">
    <property type="entry name" value="Isochorismatase-like_sf"/>
</dbReference>
<evidence type="ECO:0000313" key="5">
    <source>
        <dbReference type="Proteomes" id="UP000185904"/>
    </source>
</evidence>
<comment type="similarity">
    <text evidence="1">Belongs to the isochorismatase family.</text>
</comment>
<dbReference type="OrthoDB" id="167809at2759"/>
<dbReference type="Pfam" id="PF00857">
    <property type="entry name" value="Isochorismatase"/>
    <property type="match status" value="1"/>
</dbReference>
<dbReference type="InterPro" id="IPR000868">
    <property type="entry name" value="Isochorismatase-like_dom"/>
</dbReference>
<evidence type="ECO:0000313" key="4">
    <source>
        <dbReference type="EMBL" id="OAL29213.1"/>
    </source>
</evidence>
<dbReference type="EMBL" id="LVCJ01000083">
    <property type="protein sequence ID" value="OAL29213.1"/>
    <property type="molecule type" value="Genomic_DNA"/>
</dbReference>
<proteinExistence type="inferred from homology"/>
<comment type="caution">
    <text evidence="4">The sequence shown here is derived from an EMBL/GenBank/DDBJ whole genome shotgun (WGS) entry which is preliminary data.</text>
</comment>
<name>A0A178CJJ4_9EURO</name>
<protein>
    <recommendedName>
        <fullName evidence="3">Isochorismatase-like domain-containing protein</fullName>
    </recommendedName>
</protein>
<feature type="domain" description="Isochorismatase-like" evidence="3">
    <location>
        <begin position="5"/>
        <end position="156"/>
    </location>
</feature>
<evidence type="ECO:0000259" key="3">
    <source>
        <dbReference type="Pfam" id="PF00857"/>
    </source>
</evidence>